<dbReference type="PANTHER" id="PTHR30522:SF0">
    <property type="entry name" value="NUCLEOSIDE TRIPHOSPHATE PYROPHOSPHOHYDROLASE"/>
    <property type="match status" value="1"/>
</dbReference>
<dbReference type="GO" id="GO:0046047">
    <property type="term" value="P:TTP catabolic process"/>
    <property type="evidence" value="ECO:0007669"/>
    <property type="project" value="TreeGrafter"/>
</dbReference>
<evidence type="ECO:0000256" key="3">
    <source>
        <dbReference type="ARBA" id="ARBA00066372"/>
    </source>
</evidence>
<gene>
    <name evidence="6" type="ORF">ENS31_10800</name>
</gene>
<dbReference type="SUPFAM" id="SSF101386">
    <property type="entry name" value="all-alpha NTP pyrophosphatases"/>
    <property type="match status" value="2"/>
</dbReference>
<dbReference type="GO" id="GO:0047693">
    <property type="term" value="F:ATP diphosphatase activity"/>
    <property type="evidence" value="ECO:0007669"/>
    <property type="project" value="UniProtKB-EC"/>
</dbReference>
<dbReference type="GO" id="GO:0046061">
    <property type="term" value="P:dATP catabolic process"/>
    <property type="evidence" value="ECO:0007669"/>
    <property type="project" value="TreeGrafter"/>
</dbReference>
<dbReference type="EMBL" id="DSUJ01000008">
    <property type="protein sequence ID" value="HFI91996.1"/>
    <property type="molecule type" value="Genomic_DNA"/>
</dbReference>
<dbReference type="CDD" id="cd11528">
    <property type="entry name" value="NTP-PPase_MazG_Nterm"/>
    <property type="match status" value="1"/>
</dbReference>
<name>A0A7V3E7L1_9BACT</name>
<comment type="similarity">
    <text evidence="2">Belongs to the nucleoside triphosphate pyrophosphohydrolase family.</text>
</comment>
<dbReference type="CDD" id="cd11529">
    <property type="entry name" value="NTP-PPase_MazG_Cterm"/>
    <property type="match status" value="1"/>
</dbReference>
<dbReference type="GO" id="GO:0046052">
    <property type="term" value="P:UTP catabolic process"/>
    <property type="evidence" value="ECO:0007669"/>
    <property type="project" value="TreeGrafter"/>
</dbReference>
<feature type="domain" description="NTP pyrophosphohydrolase MazG-like" evidence="5">
    <location>
        <begin position="26"/>
        <end position="99"/>
    </location>
</feature>
<dbReference type="EC" id="3.6.1.8" evidence="3"/>
<dbReference type="Gene3D" id="1.10.287.1080">
    <property type="entry name" value="MazG-like"/>
    <property type="match status" value="2"/>
</dbReference>
<dbReference type="GO" id="GO:0046081">
    <property type="term" value="P:dUTP catabolic process"/>
    <property type="evidence" value="ECO:0007669"/>
    <property type="project" value="TreeGrafter"/>
</dbReference>
<dbReference type="NCBIfam" id="TIGR00444">
    <property type="entry name" value="mazG"/>
    <property type="match status" value="1"/>
</dbReference>
<evidence type="ECO:0000256" key="2">
    <source>
        <dbReference type="ARBA" id="ARBA00061115"/>
    </source>
</evidence>
<keyword evidence="6" id="KW-0378">Hydrolase</keyword>
<dbReference type="InterPro" id="IPR048011">
    <property type="entry name" value="NTP-PPase_MazG-like_C"/>
</dbReference>
<dbReference type="InterPro" id="IPR011551">
    <property type="entry name" value="NTP_PyrPHydrolase_MazG"/>
</dbReference>
<feature type="domain" description="NTP pyrophosphohydrolase MazG-like" evidence="5">
    <location>
        <begin position="159"/>
        <end position="230"/>
    </location>
</feature>
<protein>
    <recommendedName>
        <fullName evidence="4">Nucleoside triphosphate pyrophosphohydrolase</fullName>
        <ecNumber evidence="3">3.6.1.8</ecNumber>
    </recommendedName>
</protein>
<accession>A0A7V3E7L1</accession>
<dbReference type="FunFam" id="1.10.287.1080:FF:000001">
    <property type="entry name" value="Nucleoside triphosphate pyrophosphohydrolase"/>
    <property type="match status" value="1"/>
</dbReference>
<dbReference type="FunFam" id="1.10.287.1080:FF:000003">
    <property type="entry name" value="Nucleoside triphosphate pyrophosphohydrolase"/>
    <property type="match status" value="1"/>
</dbReference>
<evidence type="ECO:0000256" key="1">
    <source>
        <dbReference type="ARBA" id="ARBA00052141"/>
    </source>
</evidence>
<dbReference type="GO" id="GO:0006203">
    <property type="term" value="P:dGTP catabolic process"/>
    <property type="evidence" value="ECO:0007669"/>
    <property type="project" value="TreeGrafter"/>
</dbReference>
<dbReference type="NCBIfam" id="NF007113">
    <property type="entry name" value="PRK09562.1"/>
    <property type="match status" value="1"/>
</dbReference>
<dbReference type="InterPro" id="IPR004518">
    <property type="entry name" value="MazG-like_dom"/>
</dbReference>
<proteinExistence type="inferred from homology"/>
<dbReference type="GO" id="GO:0006950">
    <property type="term" value="P:response to stress"/>
    <property type="evidence" value="ECO:0007669"/>
    <property type="project" value="UniProtKB-ARBA"/>
</dbReference>
<evidence type="ECO:0000259" key="5">
    <source>
        <dbReference type="Pfam" id="PF03819"/>
    </source>
</evidence>
<dbReference type="AlphaFoldDB" id="A0A7V3E7L1"/>
<dbReference type="PANTHER" id="PTHR30522">
    <property type="entry name" value="NUCLEOSIDE TRIPHOSPHATE PYROPHOSPHOHYDROLASE"/>
    <property type="match status" value="1"/>
</dbReference>
<sequence>MTQTKFNELVQIVKRLRKECPWDREQTNDSIKSATIEEAYEVVEAIDKKDFDELKKELGDLLLHVVFHTVIAEEENHFNIDEVIETIKNKLIRRHPHVFGETQVNGSEEVKKNWERIKLEEGRESILDGVPPYLPALQRAHRLQEKAAKVGFDWENKEDVWKKVIEEIQEMHEIEEMKKNPNLAQKSVELTKKLEEEVGDVFFALVNYSRFLGINPEEALRFTNNKFIQRFQYIENKLKEAGKTITDSNLSEMDKYWNESKHSEQH</sequence>
<comment type="caution">
    <text evidence="6">The sequence shown here is derived from an EMBL/GenBank/DDBJ whole genome shotgun (WGS) entry which is preliminary data.</text>
</comment>
<dbReference type="GO" id="GO:0046076">
    <property type="term" value="P:dTTP catabolic process"/>
    <property type="evidence" value="ECO:0007669"/>
    <property type="project" value="TreeGrafter"/>
</dbReference>
<reference evidence="6" key="1">
    <citation type="journal article" date="2020" name="mSystems">
        <title>Genome- and Community-Level Interaction Insights into Carbon Utilization and Element Cycling Functions of Hydrothermarchaeota in Hydrothermal Sediment.</title>
        <authorList>
            <person name="Zhou Z."/>
            <person name="Liu Y."/>
            <person name="Xu W."/>
            <person name="Pan J."/>
            <person name="Luo Z.H."/>
            <person name="Li M."/>
        </authorList>
    </citation>
    <scope>NUCLEOTIDE SEQUENCE [LARGE SCALE GENOMIC DNA]</scope>
    <source>
        <strain evidence="6">SpSt-479</strain>
    </source>
</reference>
<comment type="catalytic activity">
    <reaction evidence="1">
        <text>ATP + H2O = AMP + diphosphate + H(+)</text>
        <dbReference type="Rhea" id="RHEA:14245"/>
        <dbReference type="ChEBI" id="CHEBI:15377"/>
        <dbReference type="ChEBI" id="CHEBI:15378"/>
        <dbReference type="ChEBI" id="CHEBI:30616"/>
        <dbReference type="ChEBI" id="CHEBI:33019"/>
        <dbReference type="ChEBI" id="CHEBI:456215"/>
        <dbReference type="EC" id="3.6.1.8"/>
    </reaction>
</comment>
<dbReference type="InterPro" id="IPR048015">
    <property type="entry name" value="NTP-PPase_MazG-like_N"/>
</dbReference>
<dbReference type="Pfam" id="PF03819">
    <property type="entry name" value="MazG"/>
    <property type="match status" value="2"/>
</dbReference>
<evidence type="ECO:0000256" key="4">
    <source>
        <dbReference type="ARBA" id="ARBA00074799"/>
    </source>
</evidence>
<evidence type="ECO:0000313" key="6">
    <source>
        <dbReference type="EMBL" id="HFI91996.1"/>
    </source>
</evidence>
<organism evidence="6">
    <name type="scientific">Ignavibacterium album</name>
    <dbReference type="NCBI Taxonomy" id="591197"/>
    <lineage>
        <taxon>Bacteria</taxon>
        <taxon>Pseudomonadati</taxon>
        <taxon>Ignavibacteriota</taxon>
        <taxon>Ignavibacteria</taxon>
        <taxon>Ignavibacteriales</taxon>
        <taxon>Ignavibacteriaceae</taxon>
        <taxon>Ignavibacterium</taxon>
    </lineage>
</organism>